<feature type="chain" id="PRO_5031410650" description="Subtilisin" evidence="1">
    <location>
        <begin position="22"/>
        <end position="120"/>
    </location>
</feature>
<evidence type="ECO:0000256" key="1">
    <source>
        <dbReference type="SAM" id="SignalP"/>
    </source>
</evidence>
<dbReference type="AlphaFoldDB" id="A0A7S2XM70"/>
<gene>
    <name evidence="2" type="ORF">ASEP1449_LOCUS2360</name>
</gene>
<keyword evidence="1" id="KW-0732">Signal</keyword>
<evidence type="ECO:0008006" key="3">
    <source>
        <dbReference type="Google" id="ProtNLM"/>
    </source>
</evidence>
<accession>A0A7S2XM70</accession>
<protein>
    <recommendedName>
        <fullName evidence="3">Subtilisin</fullName>
    </recommendedName>
</protein>
<name>A0A7S2XM70_9STRA</name>
<sequence length="120" mass="12699">MKSSTILSVALFLAMEYSVSAAFGTIGTTTTTTTRRATFLKYTVIAGLDEEEQEEAKNPEARELMKKAGKSDGGAGPASLAGYRDYDELDGENELNVDSFNNPAGGIMPGYNLSGLCGDD</sequence>
<organism evidence="2">
    <name type="scientific">Attheya septentrionalis</name>
    <dbReference type="NCBI Taxonomy" id="420275"/>
    <lineage>
        <taxon>Eukaryota</taxon>
        <taxon>Sar</taxon>
        <taxon>Stramenopiles</taxon>
        <taxon>Ochrophyta</taxon>
        <taxon>Bacillariophyta</taxon>
        <taxon>Coscinodiscophyceae</taxon>
        <taxon>Chaetocerotophycidae</taxon>
        <taxon>Chaetocerotales</taxon>
        <taxon>Attheyaceae</taxon>
        <taxon>Attheya</taxon>
    </lineage>
</organism>
<feature type="signal peptide" evidence="1">
    <location>
        <begin position="1"/>
        <end position="21"/>
    </location>
</feature>
<proteinExistence type="predicted"/>
<dbReference type="EMBL" id="HBHQ01003564">
    <property type="protein sequence ID" value="CAD9810537.1"/>
    <property type="molecule type" value="Transcribed_RNA"/>
</dbReference>
<evidence type="ECO:0000313" key="2">
    <source>
        <dbReference type="EMBL" id="CAD9810537.1"/>
    </source>
</evidence>
<reference evidence="2" key="1">
    <citation type="submission" date="2021-01" db="EMBL/GenBank/DDBJ databases">
        <authorList>
            <person name="Corre E."/>
            <person name="Pelletier E."/>
            <person name="Niang G."/>
            <person name="Scheremetjew M."/>
            <person name="Finn R."/>
            <person name="Kale V."/>
            <person name="Holt S."/>
            <person name="Cochrane G."/>
            <person name="Meng A."/>
            <person name="Brown T."/>
            <person name="Cohen L."/>
        </authorList>
    </citation>
    <scope>NUCLEOTIDE SEQUENCE</scope>
    <source>
        <strain evidence="2">CCMP2084</strain>
    </source>
</reference>